<dbReference type="EMBL" id="WNWS01000202">
    <property type="protein sequence ID" value="KAE9975110.1"/>
    <property type="molecule type" value="Genomic_DNA"/>
</dbReference>
<evidence type="ECO:0000256" key="4">
    <source>
        <dbReference type="ARBA" id="ARBA00022989"/>
    </source>
</evidence>
<evidence type="ECO:0000256" key="2">
    <source>
        <dbReference type="ARBA" id="ARBA00007049"/>
    </source>
</evidence>
<organism evidence="7 8">
    <name type="scientific">Venturia inaequalis</name>
    <name type="common">Apple scab fungus</name>
    <dbReference type="NCBI Taxonomy" id="5025"/>
    <lineage>
        <taxon>Eukaryota</taxon>
        <taxon>Fungi</taxon>
        <taxon>Dikarya</taxon>
        <taxon>Ascomycota</taxon>
        <taxon>Pezizomycotina</taxon>
        <taxon>Dothideomycetes</taxon>
        <taxon>Pleosporomycetidae</taxon>
        <taxon>Venturiales</taxon>
        <taxon>Venturiaceae</taxon>
        <taxon>Venturia</taxon>
    </lineage>
</organism>
<dbReference type="CDD" id="cd02435">
    <property type="entry name" value="CCC1"/>
    <property type="match status" value="1"/>
</dbReference>
<evidence type="ECO:0000256" key="3">
    <source>
        <dbReference type="ARBA" id="ARBA00022692"/>
    </source>
</evidence>
<evidence type="ECO:0000313" key="7">
    <source>
        <dbReference type="EMBL" id="KAE9975110.1"/>
    </source>
</evidence>
<comment type="caution">
    <text evidence="7">The sequence shown here is derived from an EMBL/GenBank/DDBJ whole genome shotgun (WGS) entry which is preliminary data.</text>
</comment>
<dbReference type="Proteomes" id="UP000447873">
    <property type="component" value="Unassembled WGS sequence"/>
</dbReference>
<name>A0A8H3URS4_VENIN</name>
<proteinExistence type="inferred from homology"/>
<feature type="transmembrane region" description="Helical" evidence="6">
    <location>
        <begin position="105"/>
        <end position="130"/>
    </location>
</feature>
<evidence type="ECO:0000256" key="6">
    <source>
        <dbReference type="SAM" id="Phobius"/>
    </source>
</evidence>
<dbReference type="AlphaFoldDB" id="A0A8H3URS4"/>
<sequence>MSNISNVFTPLLGSIKRKHTDTPATLASLSKTTPGEIEHTERHGKLGEYLGDAILGFADGLTVPFALTAGLSAYVNDFLYLYLSLSLSLANHESRLTFGLFRVGSIRVVIVGGLAELFAGAISMGLGAWLAAESDRKSYYVEEARERQEVEDCPDKEEEEIYEIFDQYHISRDAARGVVDALKVNKDCWVQFMMDFELKLPRPCSNAGWISAIVIAISYFLGGLLPMIPYFLYSEITDALYTSVAITFFVLLGFGYAKAVAIGQTRRDACFSAVQMLFVGTLAAGASYAIVRGVNAEMGGGGA</sequence>
<evidence type="ECO:0000256" key="1">
    <source>
        <dbReference type="ARBA" id="ARBA00004127"/>
    </source>
</evidence>
<evidence type="ECO:0000256" key="5">
    <source>
        <dbReference type="ARBA" id="ARBA00023136"/>
    </source>
</evidence>
<dbReference type="GO" id="GO:0030026">
    <property type="term" value="P:intracellular manganese ion homeostasis"/>
    <property type="evidence" value="ECO:0007669"/>
    <property type="project" value="InterPro"/>
</dbReference>
<keyword evidence="4 6" id="KW-1133">Transmembrane helix</keyword>
<accession>A0A8H3URS4</accession>
<evidence type="ECO:0000313" key="8">
    <source>
        <dbReference type="Proteomes" id="UP000447873"/>
    </source>
</evidence>
<dbReference type="GO" id="GO:0005384">
    <property type="term" value="F:manganese ion transmembrane transporter activity"/>
    <property type="evidence" value="ECO:0007669"/>
    <property type="project" value="InterPro"/>
</dbReference>
<dbReference type="InterPro" id="IPR008217">
    <property type="entry name" value="Ccc1_fam"/>
</dbReference>
<keyword evidence="5 6" id="KW-0472">Membrane</keyword>
<feature type="transmembrane region" description="Helical" evidence="6">
    <location>
        <begin position="209"/>
        <end position="233"/>
    </location>
</feature>
<gene>
    <name evidence="7" type="ORF">EG328_003465</name>
</gene>
<feature type="transmembrane region" description="Helical" evidence="6">
    <location>
        <begin position="269"/>
        <end position="291"/>
    </location>
</feature>
<dbReference type="Pfam" id="PF01988">
    <property type="entry name" value="VIT1"/>
    <property type="match status" value="1"/>
</dbReference>
<comment type="subcellular location">
    <subcellularLocation>
        <location evidence="1">Endomembrane system</location>
        <topology evidence="1">Multi-pass membrane protein</topology>
    </subcellularLocation>
</comment>
<dbReference type="GO" id="GO:0012505">
    <property type="term" value="C:endomembrane system"/>
    <property type="evidence" value="ECO:0007669"/>
    <property type="project" value="UniProtKB-SubCell"/>
</dbReference>
<reference evidence="7 8" key="1">
    <citation type="submission" date="2018-12" db="EMBL/GenBank/DDBJ databases">
        <title>Venturia inaequalis Genome Resource.</title>
        <authorList>
            <person name="Lichtner F.J."/>
        </authorList>
    </citation>
    <scope>NUCLEOTIDE SEQUENCE [LARGE SCALE GENOMIC DNA]</scope>
    <source>
        <strain evidence="7 8">120213</strain>
    </source>
</reference>
<comment type="similarity">
    <text evidence="2">Belongs to the CCC1 family.</text>
</comment>
<dbReference type="PANTHER" id="PTHR31851">
    <property type="entry name" value="FE(2+)/MN(2+) TRANSPORTER PCL1"/>
    <property type="match status" value="1"/>
</dbReference>
<protein>
    <submittedName>
        <fullName evidence="7">Uncharacterized protein</fullName>
    </submittedName>
</protein>
<feature type="transmembrane region" description="Helical" evidence="6">
    <location>
        <begin position="239"/>
        <end position="257"/>
    </location>
</feature>
<keyword evidence="3 6" id="KW-0812">Transmembrane</keyword>